<organism evidence="2">
    <name type="scientific">Arundo donax</name>
    <name type="common">Giant reed</name>
    <name type="synonym">Donax arundinaceus</name>
    <dbReference type="NCBI Taxonomy" id="35708"/>
    <lineage>
        <taxon>Eukaryota</taxon>
        <taxon>Viridiplantae</taxon>
        <taxon>Streptophyta</taxon>
        <taxon>Embryophyta</taxon>
        <taxon>Tracheophyta</taxon>
        <taxon>Spermatophyta</taxon>
        <taxon>Magnoliopsida</taxon>
        <taxon>Liliopsida</taxon>
        <taxon>Poales</taxon>
        <taxon>Poaceae</taxon>
        <taxon>PACMAD clade</taxon>
        <taxon>Arundinoideae</taxon>
        <taxon>Arundineae</taxon>
        <taxon>Arundo</taxon>
    </lineage>
</organism>
<accession>A0A0A9DXI9</accession>
<feature type="transmembrane region" description="Helical" evidence="1">
    <location>
        <begin position="21"/>
        <end position="44"/>
    </location>
</feature>
<keyword evidence="1" id="KW-1133">Transmembrane helix</keyword>
<protein>
    <submittedName>
        <fullName evidence="2">Uncharacterized protein</fullName>
    </submittedName>
</protein>
<evidence type="ECO:0000256" key="1">
    <source>
        <dbReference type="SAM" id="Phobius"/>
    </source>
</evidence>
<evidence type="ECO:0000313" key="2">
    <source>
        <dbReference type="EMBL" id="JAD90395.1"/>
    </source>
</evidence>
<dbReference type="EMBL" id="GBRH01207500">
    <property type="protein sequence ID" value="JAD90395.1"/>
    <property type="molecule type" value="Transcribed_RNA"/>
</dbReference>
<sequence length="61" mass="6855">MVILLGLKSKLFFVRVILRRGHANLLCIVPILSDVSYILFLSAWSLNIRNNALGGKFLTLI</sequence>
<proteinExistence type="predicted"/>
<reference evidence="2" key="2">
    <citation type="journal article" date="2015" name="Data Brief">
        <title>Shoot transcriptome of the giant reed, Arundo donax.</title>
        <authorList>
            <person name="Barrero R.A."/>
            <person name="Guerrero F.D."/>
            <person name="Moolhuijzen P."/>
            <person name="Goolsby J.A."/>
            <person name="Tidwell J."/>
            <person name="Bellgard S.E."/>
            <person name="Bellgard M.I."/>
        </authorList>
    </citation>
    <scope>NUCLEOTIDE SEQUENCE</scope>
    <source>
        <tissue evidence="2">Shoot tissue taken approximately 20 cm above the soil surface</tissue>
    </source>
</reference>
<keyword evidence="1" id="KW-0472">Membrane</keyword>
<dbReference type="AlphaFoldDB" id="A0A0A9DXI9"/>
<keyword evidence="1" id="KW-0812">Transmembrane</keyword>
<reference evidence="2" key="1">
    <citation type="submission" date="2014-09" db="EMBL/GenBank/DDBJ databases">
        <authorList>
            <person name="Magalhaes I.L.F."/>
            <person name="Oliveira U."/>
            <person name="Santos F.R."/>
            <person name="Vidigal T.H.D.A."/>
            <person name="Brescovit A.D."/>
            <person name="Santos A.J."/>
        </authorList>
    </citation>
    <scope>NUCLEOTIDE SEQUENCE</scope>
    <source>
        <tissue evidence="2">Shoot tissue taken approximately 20 cm above the soil surface</tissue>
    </source>
</reference>
<name>A0A0A9DXI9_ARUDO</name>